<dbReference type="InterPro" id="IPR054402">
    <property type="entry name" value="Tt1218-like_dom"/>
</dbReference>
<dbReference type="InterPro" id="IPR013362">
    <property type="entry name" value="Pilus_4_PilV"/>
</dbReference>
<evidence type="ECO:0000256" key="1">
    <source>
        <dbReference type="SAM" id="Phobius"/>
    </source>
</evidence>
<evidence type="ECO:0000313" key="4">
    <source>
        <dbReference type="Proteomes" id="UP000661077"/>
    </source>
</evidence>
<reference evidence="3 4" key="1">
    <citation type="journal article" date="2021" name="Int. J. Syst. Evol. Microbiol.">
        <title>Steroidobacter gossypii sp. nov., isolated from soil of cotton cropping field.</title>
        <authorList>
            <person name="Huang R."/>
            <person name="Yang S."/>
            <person name="Zhen C."/>
            <person name="Liu W."/>
        </authorList>
    </citation>
    <scope>NUCLEOTIDE SEQUENCE [LARGE SCALE GENOMIC DNA]</scope>
    <source>
        <strain evidence="3 4">S1-65</strain>
    </source>
</reference>
<dbReference type="Proteomes" id="UP000661077">
    <property type="component" value="Unassembled WGS sequence"/>
</dbReference>
<gene>
    <name evidence="3" type="primary">pilV</name>
    <name evidence="3" type="ORF">JM946_10395</name>
</gene>
<feature type="transmembrane region" description="Helical" evidence="1">
    <location>
        <begin position="12"/>
        <end position="39"/>
    </location>
</feature>
<dbReference type="InterPro" id="IPR012902">
    <property type="entry name" value="N_methyl_site"/>
</dbReference>
<protein>
    <submittedName>
        <fullName evidence="3">Type IV pilus modification protein PilV</fullName>
    </submittedName>
</protein>
<accession>A0ABS1WW24</accession>
<sequence>MKTHRSLGHRSLAGFSMVEVMVALVVLAVGMLGIAGVYVTTLRSSGSAISRLQAVTLAGDMADRIRANRWARGTYTNATGEEQECISAGNCTRDQMALHDVFLWKQQIEDLLPGDPQGTVQFVQGVPGPPKTPDSYTITVSWKEPGSGDGDAEDDNRLSYVLTMQVEP</sequence>
<proteinExistence type="predicted"/>
<evidence type="ECO:0000313" key="3">
    <source>
        <dbReference type="EMBL" id="MBM0105163.1"/>
    </source>
</evidence>
<evidence type="ECO:0000259" key="2">
    <source>
        <dbReference type="Pfam" id="PF22150"/>
    </source>
</evidence>
<dbReference type="EMBL" id="JAEVLS010000002">
    <property type="protein sequence ID" value="MBM0105163.1"/>
    <property type="molecule type" value="Genomic_DNA"/>
</dbReference>
<keyword evidence="1" id="KW-1133">Transmembrane helix</keyword>
<keyword evidence="1" id="KW-0472">Membrane</keyword>
<comment type="caution">
    <text evidence="3">The sequence shown here is derived from an EMBL/GenBank/DDBJ whole genome shotgun (WGS) entry which is preliminary data.</text>
</comment>
<dbReference type="NCBIfam" id="TIGR02523">
    <property type="entry name" value="type_IV_pilV"/>
    <property type="match status" value="1"/>
</dbReference>
<feature type="domain" description="Type IV pilin Tt1218-like" evidence="2">
    <location>
        <begin position="39"/>
        <end position="101"/>
    </location>
</feature>
<keyword evidence="1" id="KW-0812">Transmembrane</keyword>
<keyword evidence="4" id="KW-1185">Reference proteome</keyword>
<organism evidence="3 4">
    <name type="scientific">Steroidobacter gossypii</name>
    <dbReference type="NCBI Taxonomy" id="2805490"/>
    <lineage>
        <taxon>Bacteria</taxon>
        <taxon>Pseudomonadati</taxon>
        <taxon>Pseudomonadota</taxon>
        <taxon>Gammaproteobacteria</taxon>
        <taxon>Steroidobacterales</taxon>
        <taxon>Steroidobacteraceae</taxon>
        <taxon>Steroidobacter</taxon>
    </lineage>
</organism>
<dbReference type="RefSeq" id="WP_203167222.1">
    <property type="nucleotide sequence ID" value="NZ_JAEVLS010000002.1"/>
</dbReference>
<dbReference type="NCBIfam" id="TIGR02532">
    <property type="entry name" value="IV_pilin_GFxxxE"/>
    <property type="match status" value="1"/>
</dbReference>
<dbReference type="Pfam" id="PF22150">
    <property type="entry name" value="Tt1218-like"/>
    <property type="match status" value="1"/>
</dbReference>
<dbReference type="Pfam" id="PF07963">
    <property type="entry name" value="N_methyl"/>
    <property type="match status" value="1"/>
</dbReference>
<name>A0ABS1WW24_9GAMM</name>